<evidence type="ECO:0000313" key="7">
    <source>
        <dbReference type="EMBL" id="OGE84434.1"/>
    </source>
</evidence>
<dbReference type="GO" id="GO:0003735">
    <property type="term" value="F:structural constituent of ribosome"/>
    <property type="evidence" value="ECO:0007669"/>
    <property type="project" value="InterPro"/>
</dbReference>
<dbReference type="EMBL" id="MFEN01000012">
    <property type="protein sequence ID" value="OGE84434.1"/>
    <property type="molecule type" value="Genomic_DNA"/>
</dbReference>
<dbReference type="HAMAP" id="MF_00382">
    <property type="entry name" value="Ribosomal_bL20"/>
    <property type="match status" value="1"/>
</dbReference>
<keyword evidence="2 5" id="KW-0689">Ribosomal protein</keyword>
<dbReference type="SUPFAM" id="SSF74731">
    <property type="entry name" value="Ribosomal protein L20"/>
    <property type="match status" value="1"/>
</dbReference>
<dbReference type="GO" id="GO:0005840">
    <property type="term" value="C:ribosome"/>
    <property type="evidence" value="ECO:0007669"/>
    <property type="project" value="UniProtKB-KW"/>
</dbReference>
<evidence type="ECO:0000256" key="2">
    <source>
        <dbReference type="ARBA" id="ARBA00022980"/>
    </source>
</evidence>
<organism evidence="7 8">
    <name type="scientific">Candidatus Doudnabacteria bacterium RIFCSPHIGHO2_01_FULL_49_9</name>
    <dbReference type="NCBI Taxonomy" id="1817827"/>
    <lineage>
        <taxon>Bacteria</taxon>
        <taxon>Candidatus Doudnaibacteriota</taxon>
    </lineage>
</organism>
<protein>
    <recommendedName>
        <fullName evidence="4 5">Large ribosomal subunit protein bL20</fullName>
    </recommendedName>
</protein>
<dbReference type="NCBIfam" id="TIGR01032">
    <property type="entry name" value="rplT_bact"/>
    <property type="match status" value="1"/>
</dbReference>
<comment type="similarity">
    <text evidence="1 5 6">Belongs to the bacterial ribosomal protein bL20 family.</text>
</comment>
<dbReference type="PRINTS" id="PR00062">
    <property type="entry name" value="RIBOSOMALL20"/>
</dbReference>
<accession>A0A1F5P3L3</accession>
<keyword evidence="5 6" id="KW-0699">rRNA-binding</keyword>
<evidence type="ECO:0000256" key="6">
    <source>
        <dbReference type="RuleBase" id="RU000560"/>
    </source>
</evidence>
<keyword evidence="3 5" id="KW-0687">Ribonucleoprotein</keyword>
<dbReference type="Pfam" id="PF00453">
    <property type="entry name" value="Ribosomal_L20"/>
    <property type="match status" value="1"/>
</dbReference>
<evidence type="ECO:0000256" key="4">
    <source>
        <dbReference type="ARBA" id="ARBA00035172"/>
    </source>
</evidence>
<sequence>MTRVKRGVQKRARRKKIIKRAKGFVSHRKTNFRAANEALMHAGKHAYIGRKQKKRDFRRLWQVRVGAGAVANGISYSKLMGGLKKAKVVLNRKMLSELAILHPNVFKQVVETANR</sequence>
<evidence type="ECO:0000256" key="3">
    <source>
        <dbReference type="ARBA" id="ARBA00023274"/>
    </source>
</evidence>
<proteinExistence type="inferred from homology"/>
<dbReference type="GO" id="GO:0000027">
    <property type="term" value="P:ribosomal large subunit assembly"/>
    <property type="evidence" value="ECO:0007669"/>
    <property type="project" value="UniProtKB-UniRule"/>
</dbReference>
<comment type="caution">
    <text evidence="7">The sequence shown here is derived from an EMBL/GenBank/DDBJ whole genome shotgun (WGS) entry which is preliminary data.</text>
</comment>
<dbReference type="AlphaFoldDB" id="A0A1F5P3L3"/>
<dbReference type="Proteomes" id="UP000176339">
    <property type="component" value="Unassembled WGS sequence"/>
</dbReference>
<dbReference type="GO" id="GO:0019843">
    <property type="term" value="F:rRNA binding"/>
    <property type="evidence" value="ECO:0007669"/>
    <property type="project" value="UniProtKB-UniRule"/>
</dbReference>
<keyword evidence="5 6" id="KW-0694">RNA-binding</keyword>
<dbReference type="Gene3D" id="1.10.1900.20">
    <property type="entry name" value="Ribosomal protein L20"/>
    <property type="match status" value="1"/>
</dbReference>
<dbReference type="GO" id="GO:0006412">
    <property type="term" value="P:translation"/>
    <property type="evidence" value="ECO:0007669"/>
    <property type="project" value="InterPro"/>
</dbReference>
<dbReference type="PANTHER" id="PTHR10986">
    <property type="entry name" value="39S RIBOSOMAL PROTEIN L20"/>
    <property type="match status" value="1"/>
</dbReference>
<dbReference type="CDD" id="cd07026">
    <property type="entry name" value="Ribosomal_L20"/>
    <property type="match status" value="1"/>
</dbReference>
<dbReference type="InterPro" id="IPR005813">
    <property type="entry name" value="Ribosomal_bL20"/>
</dbReference>
<dbReference type="InterPro" id="IPR035566">
    <property type="entry name" value="Ribosomal_protein_bL20_C"/>
</dbReference>
<comment type="function">
    <text evidence="5 6">Binds directly to 23S ribosomal RNA and is necessary for the in vitro assembly process of the 50S ribosomal subunit. It is not involved in the protein synthesizing functions of that subunit.</text>
</comment>
<reference evidence="7 8" key="1">
    <citation type="journal article" date="2016" name="Nat. Commun.">
        <title>Thousands of microbial genomes shed light on interconnected biogeochemical processes in an aquifer system.</title>
        <authorList>
            <person name="Anantharaman K."/>
            <person name="Brown C.T."/>
            <person name="Hug L.A."/>
            <person name="Sharon I."/>
            <person name="Castelle C.J."/>
            <person name="Probst A.J."/>
            <person name="Thomas B.C."/>
            <person name="Singh A."/>
            <person name="Wilkins M.J."/>
            <person name="Karaoz U."/>
            <person name="Brodie E.L."/>
            <person name="Williams K.H."/>
            <person name="Hubbard S.S."/>
            <person name="Banfield J.F."/>
        </authorList>
    </citation>
    <scope>NUCLEOTIDE SEQUENCE [LARGE SCALE GENOMIC DNA]</scope>
</reference>
<dbReference type="GO" id="GO:1990904">
    <property type="term" value="C:ribonucleoprotein complex"/>
    <property type="evidence" value="ECO:0007669"/>
    <property type="project" value="UniProtKB-KW"/>
</dbReference>
<gene>
    <name evidence="5" type="primary">rplT</name>
    <name evidence="7" type="ORF">A2846_02625</name>
</gene>
<name>A0A1F5P3L3_9BACT</name>
<evidence type="ECO:0000256" key="1">
    <source>
        <dbReference type="ARBA" id="ARBA00007698"/>
    </source>
</evidence>
<dbReference type="FunFam" id="1.10.1900.20:FF:000001">
    <property type="entry name" value="50S ribosomal protein L20"/>
    <property type="match status" value="1"/>
</dbReference>
<dbReference type="Gene3D" id="6.10.160.10">
    <property type="match status" value="1"/>
</dbReference>
<evidence type="ECO:0000256" key="5">
    <source>
        <dbReference type="HAMAP-Rule" id="MF_00382"/>
    </source>
</evidence>
<evidence type="ECO:0000313" key="8">
    <source>
        <dbReference type="Proteomes" id="UP000176339"/>
    </source>
</evidence>